<keyword evidence="1" id="KW-0472">Membrane</keyword>
<organism evidence="2 3">
    <name type="scientific">Streptomyces luteosporeus</name>
    <dbReference type="NCBI Taxonomy" id="173856"/>
    <lineage>
        <taxon>Bacteria</taxon>
        <taxon>Bacillati</taxon>
        <taxon>Actinomycetota</taxon>
        <taxon>Actinomycetes</taxon>
        <taxon>Kitasatosporales</taxon>
        <taxon>Streptomycetaceae</taxon>
        <taxon>Streptomyces</taxon>
    </lineage>
</organism>
<comment type="caution">
    <text evidence="2">The sequence shown here is derived from an EMBL/GenBank/DDBJ whole genome shotgun (WGS) entry which is preliminary data.</text>
</comment>
<evidence type="ECO:0000256" key="1">
    <source>
        <dbReference type="SAM" id="Phobius"/>
    </source>
</evidence>
<dbReference type="SUPFAM" id="SSF53850">
    <property type="entry name" value="Periplasmic binding protein-like II"/>
    <property type="match status" value="1"/>
</dbReference>
<sequence>MLAGIPQDHRPRGRRLLRAGAVAAVVLGLLVWWLLPQSPGPTPHGSIAIATGMPTGVYAQYGKLLKRDLAADLPALEVRLLRSEGSMDNLQQLSTGRADFALATADAAATYGYRGEPGAEHLRACARLYDDYMQLIVPRNSPVHATRDLKGLRVAVGADGSGVQLITRRLLQAARIGFDHDIVPVRVGIDRAPAMLQRHEIDAFFWSGGLPTGAVQTLSEQLQVRLVPLGDLLEPLHAMGWQTYYYRAAVIPTDAYPDMHAAEAVKTIAVANLLVTRDDIDSDLTESITRTVIRNRDSIGTKVHAAQKVDFRTAIYTNPLQLHAGARRYYVSAKP</sequence>
<accession>A0ABN3TMA8</accession>
<protein>
    <submittedName>
        <fullName evidence="2">TAXI family TRAP transporter solute-binding subunit</fullName>
    </submittedName>
</protein>
<dbReference type="Gene3D" id="3.40.190.10">
    <property type="entry name" value="Periplasmic binding protein-like II"/>
    <property type="match status" value="2"/>
</dbReference>
<dbReference type="Proteomes" id="UP001500886">
    <property type="component" value="Unassembled WGS sequence"/>
</dbReference>
<evidence type="ECO:0000313" key="2">
    <source>
        <dbReference type="EMBL" id="GAA2711815.1"/>
    </source>
</evidence>
<dbReference type="PANTHER" id="PTHR42941:SF1">
    <property type="entry name" value="SLL1037 PROTEIN"/>
    <property type="match status" value="1"/>
</dbReference>
<dbReference type="Pfam" id="PF16868">
    <property type="entry name" value="NMT1_3"/>
    <property type="match status" value="1"/>
</dbReference>
<feature type="transmembrane region" description="Helical" evidence="1">
    <location>
        <begin position="16"/>
        <end position="35"/>
    </location>
</feature>
<keyword evidence="1" id="KW-0812">Transmembrane</keyword>
<evidence type="ECO:0000313" key="3">
    <source>
        <dbReference type="Proteomes" id="UP001500886"/>
    </source>
</evidence>
<dbReference type="NCBIfam" id="TIGR02122">
    <property type="entry name" value="TRAP_TAXI"/>
    <property type="match status" value="1"/>
</dbReference>
<proteinExistence type="predicted"/>
<dbReference type="InterPro" id="IPR011852">
    <property type="entry name" value="TRAP_TAXI"/>
</dbReference>
<name>A0ABN3TMA8_9ACTN</name>
<dbReference type="PANTHER" id="PTHR42941">
    <property type="entry name" value="SLL1037 PROTEIN"/>
    <property type="match status" value="1"/>
</dbReference>
<dbReference type="EMBL" id="BAAASL010000004">
    <property type="protein sequence ID" value="GAA2711815.1"/>
    <property type="molecule type" value="Genomic_DNA"/>
</dbReference>
<keyword evidence="1" id="KW-1133">Transmembrane helix</keyword>
<keyword evidence="3" id="KW-1185">Reference proteome</keyword>
<gene>
    <name evidence="2" type="ORF">GCM10010315_14350</name>
</gene>
<reference evidence="2 3" key="1">
    <citation type="journal article" date="2019" name="Int. J. Syst. Evol. Microbiol.">
        <title>The Global Catalogue of Microorganisms (GCM) 10K type strain sequencing project: providing services to taxonomists for standard genome sequencing and annotation.</title>
        <authorList>
            <consortium name="The Broad Institute Genomics Platform"/>
            <consortium name="The Broad Institute Genome Sequencing Center for Infectious Disease"/>
            <person name="Wu L."/>
            <person name="Ma J."/>
        </authorList>
    </citation>
    <scope>NUCLEOTIDE SEQUENCE [LARGE SCALE GENOMIC DNA]</scope>
    <source>
        <strain evidence="2 3">JCM 4542</strain>
    </source>
</reference>
<dbReference type="RefSeq" id="WP_344433938.1">
    <property type="nucleotide sequence ID" value="NZ_BAAASL010000004.1"/>
</dbReference>